<dbReference type="InterPro" id="IPR008928">
    <property type="entry name" value="6-hairpin_glycosidase_sf"/>
</dbReference>
<feature type="transmembrane region" description="Helical" evidence="8">
    <location>
        <begin position="21"/>
        <end position="39"/>
    </location>
</feature>
<dbReference type="SUPFAM" id="SSF48208">
    <property type="entry name" value="Six-hairpin glycosidases"/>
    <property type="match status" value="1"/>
</dbReference>
<evidence type="ECO:0000313" key="10">
    <source>
        <dbReference type="EMBL" id="USQ14125.1"/>
    </source>
</evidence>
<dbReference type="InterPro" id="IPR000165">
    <property type="entry name" value="Glucoamylase"/>
</dbReference>
<evidence type="ECO:0000256" key="1">
    <source>
        <dbReference type="ARBA" id="ARBA00001863"/>
    </source>
</evidence>
<keyword evidence="8" id="KW-0472">Membrane</keyword>
<dbReference type="Pfam" id="PF00723">
    <property type="entry name" value="Glyco_hydro_15"/>
    <property type="match status" value="1"/>
</dbReference>
<dbReference type="Proteomes" id="UP001057474">
    <property type="component" value="Chromosome"/>
</dbReference>
<comment type="similarity">
    <text evidence="2">Belongs to the glycosyl hydrolase 15 family.</text>
</comment>
<keyword evidence="5" id="KW-0119">Carbohydrate metabolism</keyword>
<dbReference type="PANTHER" id="PTHR31616:SF9">
    <property type="entry name" value="GLUCOAMYLASE, INTRACELLULAR SPORULATION-SPECIFIC"/>
    <property type="match status" value="1"/>
</dbReference>
<evidence type="ECO:0000256" key="8">
    <source>
        <dbReference type="SAM" id="Phobius"/>
    </source>
</evidence>
<comment type="catalytic activity">
    <reaction evidence="1">
        <text>Hydrolysis of terminal (1-&gt;4)-linked alpha-D-glucose residues successively from non-reducing ends of the chains with release of beta-D-glucose.</text>
        <dbReference type="EC" id="3.2.1.3"/>
    </reaction>
</comment>
<evidence type="ECO:0000259" key="9">
    <source>
        <dbReference type="Pfam" id="PF00723"/>
    </source>
</evidence>
<dbReference type="InterPro" id="IPR012341">
    <property type="entry name" value="6hp_glycosidase-like_sf"/>
</dbReference>
<keyword evidence="4 10" id="KW-0378">Hydrolase</keyword>
<evidence type="ECO:0000256" key="3">
    <source>
        <dbReference type="ARBA" id="ARBA00012593"/>
    </source>
</evidence>
<keyword evidence="11" id="KW-1185">Reference proteome</keyword>
<protein>
    <recommendedName>
        <fullName evidence="3">glucan 1,4-alpha-glucosidase</fullName>
        <ecNumber evidence="3">3.2.1.3</ecNumber>
    </recommendedName>
</protein>
<evidence type="ECO:0000256" key="7">
    <source>
        <dbReference type="ARBA" id="ARBA00023326"/>
    </source>
</evidence>
<name>A0ABY4Y962_9GAMM</name>
<dbReference type="RefSeq" id="WP_252580566.1">
    <property type="nucleotide sequence ID" value="NZ_CP071527.1"/>
</dbReference>
<keyword evidence="8" id="KW-1133">Transmembrane helix</keyword>
<evidence type="ECO:0000256" key="4">
    <source>
        <dbReference type="ARBA" id="ARBA00022801"/>
    </source>
</evidence>
<organism evidence="10 11">
    <name type="scientific">Legionella lytica</name>
    <dbReference type="NCBI Taxonomy" id="96232"/>
    <lineage>
        <taxon>Bacteria</taxon>
        <taxon>Pseudomonadati</taxon>
        <taxon>Pseudomonadota</taxon>
        <taxon>Gammaproteobacteria</taxon>
        <taxon>Legionellales</taxon>
        <taxon>Legionellaceae</taxon>
        <taxon>Legionella</taxon>
    </lineage>
</organism>
<keyword evidence="6" id="KW-0326">Glycosidase</keyword>
<dbReference type="GO" id="GO:0016787">
    <property type="term" value="F:hydrolase activity"/>
    <property type="evidence" value="ECO:0007669"/>
    <property type="project" value="UniProtKB-KW"/>
</dbReference>
<dbReference type="PANTHER" id="PTHR31616">
    <property type="entry name" value="TREHALASE"/>
    <property type="match status" value="1"/>
</dbReference>
<reference evidence="10" key="1">
    <citation type="submission" date="2021-03" db="EMBL/GenBank/DDBJ databases">
        <title>Legionella lytica PCM 2298.</title>
        <authorList>
            <person name="Koper P."/>
        </authorList>
    </citation>
    <scope>NUCLEOTIDE SEQUENCE</scope>
    <source>
        <strain evidence="10">PCM 2298</strain>
    </source>
</reference>
<keyword evidence="8" id="KW-0812">Transmembrane</keyword>
<evidence type="ECO:0000256" key="2">
    <source>
        <dbReference type="ARBA" id="ARBA00006188"/>
    </source>
</evidence>
<dbReference type="EC" id="3.2.1.3" evidence="3"/>
<proteinExistence type="inferred from homology"/>
<accession>A0ABY4Y962</accession>
<dbReference type="InterPro" id="IPR011613">
    <property type="entry name" value="GH15-like"/>
</dbReference>
<dbReference type="Gene3D" id="1.50.10.10">
    <property type="match status" value="1"/>
</dbReference>
<gene>
    <name evidence="10" type="ORF">J2N86_01980</name>
</gene>
<feature type="domain" description="GH15-like" evidence="9">
    <location>
        <begin position="56"/>
        <end position="432"/>
    </location>
</feature>
<evidence type="ECO:0000256" key="6">
    <source>
        <dbReference type="ARBA" id="ARBA00023295"/>
    </source>
</evidence>
<dbReference type="PRINTS" id="PR00736">
    <property type="entry name" value="GLHYDRLASE15"/>
</dbReference>
<evidence type="ECO:0000256" key="5">
    <source>
        <dbReference type="ARBA" id="ARBA00023277"/>
    </source>
</evidence>
<sequence>MYYGENCTFKFIFIRRIRVKRIFILWFFIVTQAIGAVFSPEEISKLKTNFLANIHPNGAIVASPSQQNPNYYYDWVRDSAIAMNLIETWYEENHSSANKERLFHYVAWTRMIQHQNSPLPGRDILGEPKFYINGYPFDGAWGRPQNDGPAIRATALIRFAQQLLNQNEVEYVQTYLYNKSMNPHDMSVIKLDLEYIAHHWTDENFDLWEEVYGNHFFTTMVQQKALLDGATLARRMDDERAAIYYEQQARLMDYRLYQHLDQKNQLIQATLPPHLGPQKTMELDSAVILGILFNPQRGLLAPNSIYVEKTINALHTQFNQMFPINENNSGAILFGRYPGDTYDGYQTNSQGNPWFILTATMAEYYYTLADMLPAKPNQNGLMKKYIDTGDAYLELVKKYAPDMDLAEQVNLNTGVQQGAKSLTWSYVSVLHALELRNKVTAKLQ</sequence>
<keyword evidence="7" id="KW-0624">Polysaccharide degradation</keyword>
<dbReference type="EMBL" id="CP071527">
    <property type="protein sequence ID" value="USQ14125.1"/>
    <property type="molecule type" value="Genomic_DNA"/>
</dbReference>
<evidence type="ECO:0000313" key="11">
    <source>
        <dbReference type="Proteomes" id="UP001057474"/>
    </source>
</evidence>